<evidence type="ECO:0000313" key="5">
    <source>
        <dbReference type="Proteomes" id="UP000644727"/>
    </source>
</evidence>
<sequence>MKILLPDTTELDPDLPEGWEAVTIDARAEIPAEHHDAQVLVVWGASRRHLASAAENLHDLRLVQSLAAGVDGILEAGFGEDVQIATGAGLHSLTVSEHTLGLLLSILRRLPESKQAQERHEWSQELGGMQPLNPEGRMTSLVGARVLIWGFGQIGQTLAPVLSALGATVRGAARSAGERAGFEVLADDDVLAALPEVDVLINILPGGEATRGLVCREVLDALPGHAVLINVGRGTTVDQGALAEALEAGTLGAAALDVTDPEPLPAEDPLWDAPRLLITPHAAGGRPVGADERIRENLLALDGDGEIIQLAERG</sequence>
<proteinExistence type="predicted"/>
<dbReference type="RefSeq" id="WP_193866600.1">
    <property type="nucleotide sequence ID" value="NZ_JADEYR010000015.1"/>
</dbReference>
<organism evidence="4 5">
    <name type="scientific">Brachybacterium epidermidis</name>
    <dbReference type="NCBI Taxonomy" id="2781983"/>
    <lineage>
        <taxon>Bacteria</taxon>
        <taxon>Bacillati</taxon>
        <taxon>Actinomycetota</taxon>
        <taxon>Actinomycetes</taxon>
        <taxon>Micrococcales</taxon>
        <taxon>Dermabacteraceae</taxon>
        <taxon>Brachybacterium</taxon>
    </lineage>
</organism>
<keyword evidence="2" id="KW-0520">NAD</keyword>
<dbReference type="EMBL" id="JADEYR010000015">
    <property type="protein sequence ID" value="MBE9404856.1"/>
    <property type="molecule type" value="Genomic_DNA"/>
</dbReference>
<evidence type="ECO:0000256" key="2">
    <source>
        <dbReference type="ARBA" id="ARBA00023027"/>
    </source>
</evidence>
<evidence type="ECO:0000259" key="3">
    <source>
        <dbReference type="Pfam" id="PF02826"/>
    </source>
</evidence>
<evidence type="ECO:0000313" key="4">
    <source>
        <dbReference type="EMBL" id="MBE9404856.1"/>
    </source>
</evidence>
<dbReference type="SUPFAM" id="SSF51735">
    <property type="entry name" value="NAD(P)-binding Rossmann-fold domains"/>
    <property type="match status" value="1"/>
</dbReference>
<protein>
    <submittedName>
        <fullName evidence="4">Phosphoglycerate dehydrogenase</fullName>
    </submittedName>
</protein>
<dbReference type="PANTHER" id="PTHR43333">
    <property type="entry name" value="2-HACID_DH_C DOMAIN-CONTAINING PROTEIN"/>
    <property type="match status" value="1"/>
</dbReference>
<feature type="domain" description="D-isomer specific 2-hydroxyacid dehydrogenase NAD-binding" evidence="3">
    <location>
        <begin position="100"/>
        <end position="283"/>
    </location>
</feature>
<dbReference type="Pfam" id="PF02826">
    <property type="entry name" value="2-Hacid_dh_C"/>
    <property type="match status" value="1"/>
</dbReference>
<dbReference type="Gene3D" id="3.40.50.720">
    <property type="entry name" value="NAD(P)-binding Rossmann-like Domain"/>
    <property type="match status" value="2"/>
</dbReference>
<name>A0ABR9W329_9MICO</name>
<gene>
    <name evidence="4" type="ORF">IOE58_11915</name>
</gene>
<dbReference type="InterPro" id="IPR006140">
    <property type="entry name" value="D-isomer_DH_NAD-bd"/>
</dbReference>
<keyword evidence="1" id="KW-0560">Oxidoreductase</keyword>
<comment type="caution">
    <text evidence="4">The sequence shown here is derived from an EMBL/GenBank/DDBJ whole genome shotgun (WGS) entry which is preliminary data.</text>
</comment>
<dbReference type="SUPFAM" id="SSF52283">
    <property type="entry name" value="Formate/glycerate dehydrogenase catalytic domain-like"/>
    <property type="match status" value="1"/>
</dbReference>
<dbReference type="InterPro" id="IPR036291">
    <property type="entry name" value="NAD(P)-bd_dom_sf"/>
</dbReference>
<dbReference type="Proteomes" id="UP000644727">
    <property type="component" value="Unassembled WGS sequence"/>
</dbReference>
<dbReference type="PANTHER" id="PTHR43333:SF1">
    <property type="entry name" value="D-ISOMER SPECIFIC 2-HYDROXYACID DEHYDROGENASE NAD-BINDING DOMAIN-CONTAINING PROTEIN"/>
    <property type="match status" value="1"/>
</dbReference>
<reference evidence="4 5" key="1">
    <citation type="submission" date="2020-10" db="EMBL/GenBank/DDBJ databases">
        <title>Draft genome and description of Brachybacterium epidermidis sp nov.</title>
        <authorList>
            <person name="Boxberger M."/>
            <person name="La Scola B."/>
        </authorList>
    </citation>
    <scope>NUCLEOTIDE SEQUENCE [LARGE SCALE GENOMIC DNA]</scope>
    <source>
        <strain evidence="4 5">Marseille-Q2903</strain>
    </source>
</reference>
<accession>A0ABR9W329</accession>
<evidence type="ECO:0000256" key="1">
    <source>
        <dbReference type="ARBA" id="ARBA00023002"/>
    </source>
</evidence>
<keyword evidence="5" id="KW-1185">Reference proteome</keyword>